<reference evidence="1 2" key="1">
    <citation type="submission" date="2018-08" db="EMBL/GenBank/DDBJ databases">
        <title>A genome reference for cultivated species of the human gut microbiota.</title>
        <authorList>
            <person name="Zou Y."/>
            <person name="Xue W."/>
            <person name="Luo G."/>
        </authorList>
    </citation>
    <scope>NUCLEOTIDE SEQUENCE [LARGE SCALE GENOMIC DNA]</scope>
    <source>
        <strain evidence="1 2">AF18-14</strain>
    </source>
</reference>
<proteinExistence type="predicted"/>
<accession>A0A412QRD9</accession>
<dbReference type="EMBL" id="QRXI01000012">
    <property type="protein sequence ID" value="RGT93490.1"/>
    <property type="molecule type" value="Genomic_DNA"/>
</dbReference>
<dbReference type="Proteomes" id="UP000283833">
    <property type="component" value="Unassembled WGS sequence"/>
</dbReference>
<protein>
    <submittedName>
        <fullName evidence="1">Uncharacterized protein</fullName>
    </submittedName>
</protein>
<evidence type="ECO:0000313" key="1">
    <source>
        <dbReference type="EMBL" id="RGT93490.1"/>
    </source>
</evidence>
<gene>
    <name evidence="1" type="ORF">DWX04_11205</name>
</gene>
<sequence length="228" mass="27284">MVAGFKYLWCMIVDSMTYEEIISEFKKDWGNYFPNVLPRFMNDSKYRRYMLKEAKDNVPVFFKPIELTSNRGSKYILQINSKGRSDYKRGGLMFLLFMYYHRPEGIYAVMRCPQSSWDLKEASYNIYIPHLFDRYRERELQDIHKPKMQTIIEFFKNNGVGRYIDVTNDKYDDNIFFTTTNGVLLGGKLDDGNTLLRTYITFDMLRGEQIDDKERLIARVKEYIENEQ</sequence>
<name>A0A412QRD9_PHOVU</name>
<dbReference type="AlphaFoldDB" id="A0A412QRD9"/>
<organism evidence="1 2">
    <name type="scientific">Phocaeicola vulgatus</name>
    <name type="common">Bacteroides vulgatus</name>
    <dbReference type="NCBI Taxonomy" id="821"/>
    <lineage>
        <taxon>Bacteria</taxon>
        <taxon>Pseudomonadati</taxon>
        <taxon>Bacteroidota</taxon>
        <taxon>Bacteroidia</taxon>
        <taxon>Bacteroidales</taxon>
        <taxon>Bacteroidaceae</taxon>
        <taxon>Phocaeicola</taxon>
    </lineage>
</organism>
<comment type="caution">
    <text evidence="1">The sequence shown here is derived from an EMBL/GenBank/DDBJ whole genome shotgun (WGS) entry which is preliminary data.</text>
</comment>
<evidence type="ECO:0000313" key="2">
    <source>
        <dbReference type="Proteomes" id="UP000283833"/>
    </source>
</evidence>